<keyword evidence="2" id="KW-1185">Reference proteome</keyword>
<protein>
    <submittedName>
        <fullName evidence="1">Phosphonate transport system substrate-binding protein</fullName>
    </submittedName>
</protein>
<organism evidence="1 2">
    <name type="scientific">Giesbergeria anulus</name>
    <dbReference type="NCBI Taxonomy" id="180197"/>
    <lineage>
        <taxon>Bacteria</taxon>
        <taxon>Pseudomonadati</taxon>
        <taxon>Pseudomonadota</taxon>
        <taxon>Betaproteobacteria</taxon>
        <taxon>Burkholderiales</taxon>
        <taxon>Comamonadaceae</taxon>
        <taxon>Giesbergeria</taxon>
    </lineage>
</organism>
<evidence type="ECO:0000313" key="2">
    <source>
        <dbReference type="Proteomes" id="UP000199766"/>
    </source>
</evidence>
<dbReference type="STRING" id="180197.SAMN02982919_02490"/>
<dbReference type="Gene3D" id="3.40.190.10">
    <property type="entry name" value="Periplasmic binding protein-like II"/>
    <property type="match status" value="2"/>
</dbReference>
<accession>A0A1H9PPC7</accession>
<dbReference type="Pfam" id="PF12974">
    <property type="entry name" value="Phosphonate-bd"/>
    <property type="match status" value="1"/>
</dbReference>
<dbReference type="SUPFAM" id="SSF53850">
    <property type="entry name" value="Periplasmic binding protein-like II"/>
    <property type="match status" value="1"/>
</dbReference>
<sequence length="315" mass="35922">MAPSRLQTTGGSPMVKWWLAGWCMALAACGPQPEDAHTAPQYSTKAPSAVRQYVFAIHPLHNPARLFALYGPLIDYLNRHLPDTPLRLEASRNYEEFEKKLYGRQLDFALPNPYQTLNSLHHGYRVIAKMGDDQLFTGLILVRRDSDIRKTTDLKGKKVAYPAATALAATMMPQYYLQTHGLDVQRDIENVYVGSQESSILNVYYGNTAAAATWPLPWREFQKEQPEKAAELEVKWQTEHLINNGVVVRDDVPPELAEKVTVLLETLHTTSEGEALLQRLELSQFERADNRRYQVIKEFLHLFSQKVRPLPERLP</sequence>
<dbReference type="EMBL" id="FOGD01000009">
    <property type="protein sequence ID" value="SER50054.1"/>
    <property type="molecule type" value="Genomic_DNA"/>
</dbReference>
<dbReference type="PROSITE" id="PS51257">
    <property type="entry name" value="PROKAR_LIPOPROTEIN"/>
    <property type="match status" value="1"/>
</dbReference>
<dbReference type="PANTHER" id="PTHR35841">
    <property type="entry name" value="PHOSPHONATES-BINDING PERIPLASMIC PROTEIN"/>
    <property type="match status" value="1"/>
</dbReference>
<name>A0A1H9PPC7_9BURK</name>
<dbReference type="PANTHER" id="PTHR35841:SF1">
    <property type="entry name" value="PHOSPHONATES-BINDING PERIPLASMIC PROTEIN"/>
    <property type="match status" value="1"/>
</dbReference>
<gene>
    <name evidence="1" type="ORF">SAMN02982919_02490</name>
</gene>
<dbReference type="AlphaFoldDB" id="A0A1H9PPC7"/>
<evidence type="ECO:0000313" key="1">
    <source>
        <dbReference type="EMBL" id="SER50054.1"/>
    </source>
</evidence>
<proteinExistence type="predicted"/>
<dbReference type="Proteomes" id="UP000199766">
    <property type="component" value="Unassembled WGS sequence"/>
</dbReference>
<reference evidence="1 2" key="1">
    <citation type="submission" date="2016-10" db="EMBL/GenBank/DDBJ databases">
        <authorList>
            <person name="de Groot N.N."/>
        </authorList>
    </citation>
    <scope>NUCLEOTIDE SEQUENCE [LARGE SCALE GENOMIC DNA]</scope>
    <source>
        <strain evidence="1 2">ATCC 35958</strain>
    </source>
</reference>